<dbReference type="EMBL" id="PVBR01000024">
    <property type="protein sequence ID" value="PRD41136.1"/>
    <property type="molecule type" value="Genomic_DNA"/>
</dbReference>
<comment type="caution">
    <text evidence="1">The sequence shown here is derived from an EMBL/GenBank/DDBJ whole genome shotgun (WGS) entry which is preliminary data.</text>
</comment>
<dbReference type="AlphaFoldDB" id="A0A2S9IKS9"/>
<evidence type="ECO:0000313" key="2">
    <source>
        <dbReference type="Proteomes" id="UP000239434"/>
    </source>
</evidence>
<gene>
    <name evidence="1" type="ORF">C5748_23120</name>
</gene>
<reference evidence="1 2" key="1">
    <citation type="submission" date="2018-02" db="EMBL/GenBank/DDBJ databases">
        <title>The draft genome of Phyllobacterium sp. 1N-3.</title>
        <authorList>
            <person name="Liu L."/>
            <person name="Li L."/>
            <person name="Zhang X."/>
            <person name="Wang T."/>
            <person name="Liang L."/>
        </authorList>
    </citation>
    <scope>NUCLEOTIDE SEQUENCE [LARGE SCALE GENOMIC DNA]</scope>
    <source>
        <strain evidence="1 2">1N-3</strain>
    </source>
</reference>
<proteinExistence type="predicted"/>
<sequence length="60" mass="6594">MMRSRVGIMASSIFHVLRKALQQLDTSLRQCGKSAPFDPQVQKLNDRAADMPPPVASAII</sequence>
<dbReference type="Proteomes" id="UP000239434">
    <property type="component" value="Unassembled WGS sequence"/>
</dbReference>
<accession>A0A2S9IKS9</accession>
<name>A0A2S9IKS9_9HYPH</name>
<organism evidence="1 2">
    <name type="scientific">Phyllobacterium phragmitis</name>
    <dbReference type="NCBI Taxonomy" id="2670329"/>
    <lineage>
        <taxon>Bacteria</taxon>
        <taxon>Pseudomonadati</taxon>
        <taxon>Pseudomonadota</taxon>
        <taxon>Alphaproteobacteria</taxon>
        <taxon>Hyphomicrobiales</taxon>
        <taxon>Phyllobacteriaceae</taxon>
        <taxon>Phyllobacterium</taxon>
    </lineage>
</organism>
<protein>
    <submittedName>
        <fullName evidence="1">Uncharacterized protein</fullName>
    </submittedName>
</protein>
<keyword evidence="2" id="KW-1185">Reference proteome</keyword>
<evidence type="ECO:0000313" key="1">
    <source>
        <dbReference type="EMBL" id="PRD41136.1"/>
    </source>
</evidence>